<dbReference type="RefSeq" id="WP_068698402.1">
    <property type="nucleotide sequence ID" value="NZ_CP014167.1"/>
</dbReference>
<reference evidence="1 2" key="1">
    <citation type="submission" date="2016-01" db="EMBL/GenBank/DDBJ databases">
        <title>Complete Genome Sequence of Paenibacillus yonginensis DCY84, a novel Plant Growth-Promoting Bacteria with Elicitation of Induced Systemic Resistance.</title>
        <authorList>
            <person name="Kim Y.J."/>
            <person name="Yang D.C."/>
            <person name="Sukweenadhi J."/>
        </authorList>
    </citation>
    <scope>NUCLEOTIDE SEQUENCE [LARGE SCALE GENOMIC DNA]</scope>
    <source>
        <strain evidence="1 2">DCY84</strain>
    </source>
</reference>
<evidence type="ECO:0000313" key="1">
    <source>
        <dbReference type="EMBL" id="ANS76087.1"/>
    </source>
</evidence>
<gene>
    <name evidence="1" type="ORF">AWM70_17100</name>
</gene>
<dbReference type="EMBL" id="CP014167">
    <property type="protein sequence ID" value="ANS76087.1"/>
    <property type="molecule type" value="Genomic_DNA"/>
</dbReference>
<dbReference type="STRING" id="1462996.AWM70_17100"/>
<dbReference type="Gene3D" id="3.40.50.150">
    <property type="entry name" value="Vaccinia Virus protein VP39"/>
    <property type="match status" value="1"/>
</dbReference>
<dbReference type="PANTHER" id="PTHR43861">
    <property type="entry name" value="TRANS-ACONITATE 2-METHYLTRANSFERASE-RELATED"/>
    <property type="match status" value="1"/>
</dbReference>
<keyword evidence="2" id="KW-1185">Reference proteome</keyword>
<proteinExistence type="predicted"/>
<dbReference type="InterPro" id="IPR029063">
    <property type="entry name" value="SAM-dependent_MTases_sf"/>
</dbReference>
<dbReference type="GO" id="GO:0008168">
    <property type="term" value="F:methyltransferase activity"/>
    <property type="evidence" value="ECO:0007669"/>
    <property type="project" value="UniProtKB-KW"/>
</dbReference>
<sequence length="276" mass="31615">MDNRKREGKVRDSDVLEVLECNNCGLVYLSSFDHINDKFYEDSGMLSGKVNIKEYRANSLDDDQRRFHHLKKIIQHKKLLDFGCGAGGFLNMAKQLCSSVSGVELDKKINEYLNEFEGLKVYKSAEDVTETYDIITLFHVLEHLSDPIKMLKQLSGMLNNHGRIIVEVPSSNDALLTLYKNEAFSEFTYWSCHLYLFNEQTLSEIATKAGLTVDYITQVQRYPLSNHLYWLSNNKPGGHQVWNFLDSESLKVAYERQLANIGKCDTLFASFSLGNK</sequence>
<name>A0A1B1N3U3_9BACL</name>
<dbReference type="Proteomes" id="UP000092573">
    <property type="component" value="Chromosome"/>
</dbReference>
<dbReference type="AlphaFoldDB" id="A0A1B1N3U3"/>
<dbReference type="KEGG" id="pyg:AWM70_17100"/>
<dbReference type="SUPFAM" id="SSF53335">
    <property type="entry name" value="S-adenosyl-L-methionine-dependent methyltransferases"/>
    <property type="match status" value="1"/>
</dbReference>
<evidence type="ECO:0000313" key="2">
    <source>
        <dbReference type="Proteomes" id="UP000092573"/>
    </source>
</evidence>
<keyword evidence="1" id="KW-0489">Methyltransferase</keyword>
<dbReference type="GO" id="GO:0032259">
    <property type="term" value="P:methylation"/>
    <property type="evidence" value="ECO:0007669"/>
    <property type="project" value="UniProtKB-KW"/>
</dbReference>
<organism evidence="1 2">
    <name type="scientific">Paenibacillus yonginensis</name>
    <dbReference type="NCBI Taxonomy" id="1462996"/>
    <lineage>
        <taxon>Bacteria</taxon>
        <taxon>Bacillati</taxon>
        <taxon>Bacillota</taxon>
        <taxon>Bacilli</taxon>
        <taxon>Bacillales</taxon>
        <taxon>Paenibacillaceae</taxon>
        <taxon>Paenibacillus</taxon>
    </lineage>
</organism>
<dbReference type="Pfam" id="PF13489">
    <property type="entry name" value="Methyltransf_23"/>
    <property type="match status" value="1"/>
</dbReference>
<keyword evidence="1" id="KW-0808">Transferase</keyword>
<accession>A0A1B1N3U3</accession>
<protein>
    <submittedName>
        <fullName evidence="1">Methyltransferase</fullName>
    </submittedName>
</protein>
<dbReference type="CDD" id="cd02440">
    <property type="entry name" value="AdoMet_MTases"/>
    <property type="match status" value="1"/>
</dbReference>